<evidence type="ECO:0000313" key="1">
    <source>
        <dbReference type="EMBL" id="NHZ35854.1"/>
    </source>
</evidence>
<name>A0ABX0LWU2_9BURK</name>
<proteinExistence type="predicted"/>
<sequence>MDNDDSGAGRIRIAPGYATLQLAAALRAVSDHPDPHVRANGATKARQWEQVMVGMFTGAIAIGSRTPLDGAPAWVTPDVVKGGFATGDFKAGGPLQGHELATLAAAGMAPAPAARRWLNARLLTDEGLASLYALLDSGCYEINVPEEGALLVVAWLTRHGKLEQAREVLDAIAPWFDRLRFYPVPAAQPRRFGERVFLAPVSAAVSALQKRQGDGNQRILAQRAAVRLRLPLYDRVLRLFLDSVEGAPPSIDIGADGAWRDPASGKFRIAGGWPCRLYPAGWRERGEALLREWQANAVAARKDDSLAELCGYLHLCVTEPAALSGRDVGRIRLILGRYISKRGLPGSAQLAALRSAQARQVAAAPYHLLAGVLAERLRAVAQDGGLDDPAPLGVPVTVAEAASLGEDAGAPIPAVLLAKLDRCSIESVPVLVERGVIGSAEVLAGVLPQLSAAINGAALAEPSLKQLYGALYQAFRRRRSLLLQNLQSQVRIGELPWVAAVNAQRQQDVAPRTLARRTLDELALLALTSFPQTAIPNPLIQELNTLADNAGLDLPLVEELAADIFMGTFGHKFANVAAHASAMLDDSLYCHYYGIDAAVRAQLRELAQRRDGSAATRANADGLTGLCEARAGVRSGFGTVINNAMVIEQQQILTTHNLAALVARLDLDGELQAHYERMAQQCFTWICRNQHNALNAWPGDPRAIRNAAYAWRQMVFFLSMTAAATHADFIAWAHSHLAQESPRLRQRLAPALAGLELAAAGRSLDDPASLASGARRLLAYAKGPHWMAVA</sequence>
<dbReference type="EMBL" id="VUYU01000014">
    <property type="protein sequence ID" value="NHZ35854.1"/>
    <property type="molecule type" value="Genomic_DNA"/>
</dbReference>
<evidence type="ECO:0000313" key="2">
    <source>
        <dbReference type="Proteomes" id="UP000785613"/>
    </source>
</evidence>
<organism evidence="1 2">
    <name type="scientific">Massilia rubra</name>
    <dbReference type="NCBI Taxonomy" id="2607910"/>
    <lineage>
        <taxon>Bacteria</taxon>
        <taxon>Pseudomonadati</taxon>
        <taxon>Pseudomonadota</taxon>
        <taxon>Betaproteobacteria</taxon>
        <taxon>Burkholderiales</taxon>
        <taxon>Oxalobacteraceae</taxon>
        <taxon>Telluria group</taxon>
        <taxon>Massilia</taxon>
    </lineage>
</organism>
<gene>
    <name evidence="1" type="ORF">F0185_20005</name>
</gene>
<comment type="caution">
    <text evidence="1">The sequence shown here is derived from an EMBL/GenBank/DDBJ whole genome shotgun (WGS) entry which is preliminary data.</text>
</comment>
<dbReference type="RefSeq" id="WP_167227441.1">
    <property type="nucleotide sequence ID" value="NZ_VUYU01000014.1"/>
</dbReference>
<accession>A0ABX0LWU2</accession>
<protein>
    <submittedName>
        <fullName evidence="1">Uncharacterized protein</fullName>
    </submittedName>
</protein>
<dbReference type="Proteomes" id="UP000785613">
    <property type="component" value="Unassembled WGS sequence"/>
</dbReference>
<keyword evidence="2" id="KW-1185">Reference proteome</keyword>
<reference evidence="1 2" key="1">
    <citation type="submission" date="2019-09" db="EMBL/GenBank/DDBJ databases">
        <title>Taxonomy of Antarctic Massilia spp.: description of Massilia rubra sp. nov., Massilia aquatica sp. nov., Massilia mucilaginosa sp. nov., Massilia frigida sp. nov. isolated from streams, lakes and regoliths.</title>
        <authorList>
            <person name="Holochova P."/>
            <person name="Sedlacek I."/>
            <person name="Kralova S."/>
            <person name="Maslanova I."/>
            <person name="Busse H.-J."/>
            <person name="Stankova E."/>
            <person name="Vrbovska V."/>
            <person name="Kovarovic V."/>
            <person name="Bartak M."/>
            <person name="Svec P."/>
            <person name="Pantucek R."/>
        </authorList>
    </citation>
    <scope>NUCLEOTIDE SEQUENCE [LARGE SCALE GENOMIC DNA]</scope>
    <source>
        <strain evidence="1 2">CCM 8692</strain>
    </source>
</reference>